<feature type="coiled-coil region" evidence="1">
    <location>
        <begin position="74"/>
        <end position="101"/>
    </location>
</feature>
<dbReference type="Proteomes" id="UP000730618">
    <property type="component" value="Unassembled WGS sequence"/>
</dbReference>
<protein>
    <submittedName>
        <fullName evidence="2">Uncharacterized protein</fullName>
    </submittedName>
</protein>
<reference evidence="2 3" key="1">
    <citation type="submission" date="2021-06" db="EMBL/GenBank/DDBJ databases">
        <authorList>
            <person name="Criscuolo A."/>
        </authorList>
    </citation>
    <scope>NUCLEOTIDE SEQUENCE [LARGE SCALE GENOMIC DNA]</scope>
    <source>
        <strain evidence="3">CIP 111802</strain>
    </source>
</reference>
<comment type="caution">
    <text evidence="2">The sequence shown here is derived from an EMBL/GenBank/DDBJ whole genome shotgun (WGS) entry which is preliminary data.</text>
</comment>
<gene>
    <name evidence="2" type="ORF">PAECIP111802_05441</name>
</gene>
<evidence type="ECO:0000256" key="1">
    <source>
        <dbReference type="SAM" id="Coils"/>
    </source>
</evidence>
<sequence>MEGLLLLLVVVAVVYWMYRRNANWRTVLARSGEDARELEAKYAYLQSNQVKCRLKSDSDASLGAVQPAAAADWNRVERKKLQVHSKDLERAEELLQLYEEEQPSSII</sequence>
<organism evidence="2 3">
    <name type="scientific">Paenibacillus allorhizosphaerae</name>
    <dbReference type="NCBI Taxonomy" id="2849866"/>
    <lineage>
        <taxon>Bacteria</taxon>
        <taxon>Bacillati</taxon>
        <taxon>Bacillota</taxon>
        <taxon>Bacilli</taxon>
        <taxon>Bacillales</taxon>
        <taxon>Paenibacillaceae</taxon>
        <taxon>Paenibacillus</taxon>
    </lineage>
</organism>
<proteinExistence type="predicted"/>
<evidence type="ECO:0000313" key="3">
    <source>
        <dbReference type="Proteomes" id="UP000730618"/>
    </source>
</evidence>
<evidence type="ECO:0000313" key="2">
    <source>
        <dbReference type="EMBL" id="CAG7653254.1"/>
    </source>
</evidence>
<dbReference type="EMBL" id="CAJVCE010000019">
    <property type="protein sequence ID" value="CAG7653254.1"/>
    <property type="molecule type" value="Genomic_DNA"/>
</dbReference>
<keyword evidence="1" id="KW-0175">Coiled coil</keyword>
<name>A0ABM8VPS1_9BACL</name>
<accession>A0ABM8VPS1</accession>
<dbReference type="RefSeq" id="WP_218101651.1">
    <property type="nucleotide sequence ID" value="NZ_CAJVCE010000019.1"/>
</dbReference>
<keyword evidence="3" id="KW-1185">Reference proteome</keyword>